<evidence type="ECO:0000256" key="8">
    <source>
        <dbReference type="ARBA" id="ARBA00048336"/>
    </source>
</evidence>
<dbReference type="InterPro" id="IPR000340">
    <property type="entry name" value="Dual-sp_phosphatase_cat-dom"/>
</dbReference>
<feature type="compositionally biased region" description="Low complexity" evidence="9">
    <location>
        <begin position="621"/>
        <end position="636"/>
    </location>
</feature>
<keyword evidence="5" id="KW-0378">Hydrolase</keyword>
<evidence type="ECO:0000313" key="13">
    <source>
        <dbReference type="EMBL" id="CAF0761844.1"/>
    </source>
</evidence>
<dbReference type="InterPro" id="IPR000387">
    <property type="entry name" value="Tyr_Pase_dom"/>
</dbReference>
<feature type="region of interest" description="Disordered" evidence="9">
    <location>
        <begin position="612"/>
        <end position="636"/>
    </location>
</feature>
<evidence type="ECO:0000259" key="12">
    <source>
        <dbReference type="PROSITE" id="PS51998"/>
    </source>
</evidence>
<feature type="domain" description="Tyrosine specific protein phosphatases" evidence="11">
    <location>
        <begin position="366"/>
        <end position="423"/>
    </location>
</feature>
<dbReference type="AlphaFoldDB" id="A0A813Q4H6"/>
<dbReference type="PROSITE" id="PS00383">
    <property type="entry name" value="TYR_PHOSPHATASE_1"/>
    <property type="match status" value="1"/>
</dbReference>
<dbReference type="Proteomes" id="UP000663829">
    <property type="component" value="Unassembled WGS sequence"/>
</dbReference>
<dbReference type="PROSITE" id="PS50054">
    <property type="entry name" value="TYR_PHOSPHATASE_DUAL"/>
    <property type="match status" value="1"/>
</dbReference>
<dbReference type="SMART" id="SM00195">
    <property type="entry name" value="DSPc"/>
    <property type="match status" value="1"/>
</dbReference>
<feature type="compositionally biased region" description="Low complexity" evidence="9">
    <location>
        <begin position="758"/>
        <end position="773"/>
    </location>
</feature>
<dbReference type="InterPro" id="IPR016130">
    <property type="entry name" value="Tyr_Pase_AS"/>
</dbReference>
<feature type="compositionally biased region" description="Low complexity" evidence="9">
    <location>
        <begin position="659"/>
        <end position="673"/>
    </location>
</feature>
<dbReference type="SUPFAM" id="SSF52799">
    <property type="entry name" value="(Phosphotyrosine protein) phosphatases II"/>
    <property type="match status" value="1"/>
</dbReference>
<feature type="compositionally biased region" description="Basic and acidic residues" evidence="9">
    <location>
        <begin position="682"/>
        <end position="699"/>
    </location>
</feature>
<dbReference type="PROSITE" id="PS51998">
    <property type="entry name" value="DEK_C"/>
    <property type="match status" value="1"/>
</dbReference>
<evidence type="ECO:0000259" key="11">
    <source>
        <dbReference type="PROSITE" id="PS50056"/>
    </source>
</evidence>
<dbReference type="EMBL" id="CAJNOQ010000131">
    <property type="protein sequence ID" value="CAF0761844.1"/>
    <property type="molecule type" value="Genomic_DNA"/>
</dbReference>
<dbReference type="InterPro" id="IPR043588">
    <property type="entry name" value="SSH-N"/>
</dbReference>
<accession>A0A813Q4H6</accession>
<evidence type="ECO:0000256" key="9">
    <source>
        <dbReference type="SAM" id="MobiDB-lite"/>
    </source>
</evidence>
<dbReference type="PROSITE" id="PS50056">
    <property type="entry name" value="TYR_PHOSPHATASE_2"/>
    <property type="match status" value="1"/>
</dbReference>
<dbReference type="InterPro" id="IPR020422">
    <property type="entry name" value="TYR_PHOSPHATASE_DUAL_dom"/>
</dbReference>
<reference evidence="13" key="1">
    <citation type="submission" date="2021-02" db="EMBL/GenBank/DDBJ databases">
        <authorList>
            <person name="Nowell W R."/>
        </authorList>
    </citation>
    <scope>NUCLEOTIDE SEQUENCE</scope>
</reference>
<dbReference type="GO" id="GO:0004722">
    <property type="term" value="F:protein serine/threonine phosphatase activity"/>
    <property type="evidence" value="ECO:0007669"/>
    <property type="project" value="UniProtKB-EC"/>
</dbReference>
<evidence type="ECO:0000313" key="14">
    <source>
        <dbReference type="EMBL" id="CAF3542836.1"/>
    </source>
</evidence>
<gene>
    <name evidence="13" type="ORF">GPM918_LOCUS1431</name>
    <name evidence="14" type="ORF">SRO942_LOCUS1431</name>
</gene>
<dbReference type="GO" id="GO:0030837">
    <property type="term" value="P:negative regulation of actin filament polymerization"/>
    <property type="evidence" value="ECO:0007669"/>
    <property type="project" value="InterPro"/>
</dbReference>
<evidence type="ECO:0000256" key="2">
    <source>
        <dbReference type="ARBA" id="ARBA00009580"/>
    </source>
</evidence>
<comment type="similarity">
    <text evidence="2">Belongs to the protein-tyrosine phosphatase family.</text>
</comment>
<feature type="region of interest" description="Disordered" evidence="9">
    <location>
        <begin position="653"/>
        <end position="712"/>
    </location>
</feature>
<organism evidence="13 15">
    <name type="scientific">Didymodactylos carnosus</name>
    <dbReference type="NCBI Taxonomy" id="1234261"/>
    <lineage>
        <taxon>Eukaryota</taxon>
        <taxon>Metazoa</taxon>
        <taxon>Spiralia</taxon>
        <taxon>Gnathifera</taxon>
        <taxon>Rotifera</taxon>
        <taxon>Eurotatoria</taxon>
        <taxon>Bdelloidea</taxon>
        <taxon>Philodinida</taxon>
        <taxon>Philodinidae</taxon>
        <taxon>Didymodactylos</taxon>
    </lineage>
</organism>
<comment type="catalytic activity">
    <reaction evidence="8">
        <text>O-phospho-L-threonyl-[protein] + H2O = L-threonyl-[protein] + phosphate</text>
        <dbReference type="Rhea" id="RHEA:47004"/>
        <dbReference type="Rhea" id="RHEA-COMP:11060"/>
        <dbReference type="Rhea" id="RHEA-COMP:11605"/>
        <dbReference type="ChEBI" id="CHEBI:15377"/>
        <dbReference type="ChEBI" id="CHEBI:30013"/>
        <dbReference type="ChEBI" id="CHEBI:43474"/>
        <dbReference type="ChEBI" id="CHEBI:61977"/>
        <dbReference type="EC" id="3.1.3.16"/>
    </reaction>
</comment>
<dbReference type="GO" id="GO:0005856">
    <property type="term" value="C:cytoskeleton"/>
    <property type="evidence" value="ECO:0007669"/>
    <property type="project" value="UniProtKB-SubCell"/>
</dbReference>
<evidence type="ECO:0000313" key="15">
    <source>
        <dbReference type="Proteomes" id="UP000663829"/>
    </source>
</evidence>
<dbReference type="InterPro" id="IPR014876">
    <property type="entry name" value="DEK_C"/>
</dbReference>
<keyword evidence="15" id="KW-1185">Reference proteome</keyword>
<dbReference type="GO" id="GO:0003779">
    <property type="term" value="F:actin binding"/>
    <property type="evidence" value="ECO:0007669"/>
    <property type="project" value="InterPro"/>
</dbReference>
<dbReference type="PANTHER" id="PTHR45864">
    <property type="entry name" value="SLINGSHOT PROTEIN PHOSPHATASE HOMOLOG"/>
    <property type="match status" value="1"/>
</dbReference>
<dbReference type="InterPro" id="IPR043587">
    <property type="entry name" value="Phosphatase_SSH-like"/>
</dbReference>
<dbReference type="EMBL" id="CAJOBC010000131">
    <property type="protein sequence ID" value="CAF3542836.1"/>
    <property type="molecule type" value="Genomic_DNA"/>
</dbReference>
<evidence type="ECO:0000256" key="7">
    <source>
        <dbReference type="ARBA" id="ARBA00023212"/>
    </source>
</evidence>
<evidence type="ECO:0000256" key="4">
    <source>
        <dbReference type="ARBA" id="ARBA00022490"/>
    </source>
</evidence>
<dbReference type="FunFam" id="3.90.190.10:FF:000004">
    <property type="entry name" value="Protein phosphatase Slingshot homolog 2"/>
    <property type="match status" value="1"/>
</dbReference>
<dbReference type="PANTHER" id="PTHR45864:SF2">
    <property type="entry name" value="PROTEIN PHOSPHATASE SLINGSHOT"/>
    <property type="match status" value="1"/>
</dbReference>
<keyword evidence="6" id="KW-0904">Protein phosphatase</keyword>
<comment type="caution">
    <text evidence="13">The sequence shown here is derived from an EMBL/GenBank/DDBJ whole genome shotgun (WGS) entry which is preliminary data.</text>
</comment>
<sequence length="1082" mass="122919">MALVTIQRSPTISEQSLQDDESSVISGVNHSINVVRPRSFSEHYFAINGAALVLPKNECLVTKAVTGSAAHLQQHLQQMFSILRPEDRITLAVKLESGFPNHIRYLVIVSCIGRQDTEESAILGFDFSSSEVTIGMILPIFADMNITLDGDGGFKLTSDDRRHIFKPVSVQAMWSAYQSLHKASTQARLFNYMAGGLTHTWIEFYRSLNLQSNQMCINEWFQMDEILSHRSDSPHLFQTLSSDEEMFRQHIHVKLKEIMLMVDLDEVTSKFLREQLEKSFQMNLSSYKQYIDDVMLQILAQMDKPTMILSHLYLGSEWNASNFEELKANNVGYILNVSREIDNFFPGQFKYLNVRVHDNDEADLLKEWEKTYRFINEAKTNNQACLVHCKMGISRSASTVLAYLMKENSHTLNDALDHVKKRRSCINPNGGFRSQLQVYEGILAANKTFRSKLGDITKKPSLTVSNSDNNVISISTITVPTTSIIREPSPTNTVTILAQEKFESDYTNELGSLYLIERLLQSYDHYNSTEVESDVLLVPPSPPLQVVDTNRHELHSEDSQQLQIDNEKRTGKPLIRTLKDDNFWIRTPLEDEIQLQYGDNENNVVKFRHSKSVEHKEEQVSPSLSTATSSNSSCSICSTNKRKTIFLSDDNIDKKRANSDGSSSRSSESVVLSNHPQNLDTSQKHDEEVTVEQCKKSEENEMITSDKVYNSNDDDEHYWLMRTSSMRTPKKKLNTSLTVGGVSRCSSLKDEKRCISPRTNSRNENNTNTSSQRHSIDIENQKSLRRSRKVHLITQDFERKPSLLTLPSNNTAANVVTGSTTDIFKREGIEIKDGLVRSQVKMFNAGPSTPPTTLCLLLTDCDEMRLNYNDSNNVNDNIPNMCEETTTVVNSTSVIKDEKTNEKSPSSGYGSLDFPIIQTEKNPDNIDDNENCSPYKLRNDHDRNLYIDNDLNKHQENSKIITRKNDCQLNKLQSQQSFMSFVTNFNSDKTSTIELLPTVSKSNDKISKRPLSYNGYVQTAAISSMNATNKSNRNKKVFDHAYRNQPVDYSVTVNIEGKGEDVNVVQDRPHPIPKIRQHLSML</sequence>
<evidence type="ECO:0000256" key="3">
    <source>
        <dbReference type="ARBA" id="ARBA00013081"/>
    </source>
</evidence>
<dbReference type="Pfam" id="PF00782">
    <property type="entry name" value="DSPc"/>
    <property type="match status" value="1"/>
</dbReference>
<protein>
    <recommendedName>
        <fullName evidence="3">protein-serine/threonine phosphatase</fullName>
        <ecNumber evidence="3">3.1.3.16</ecNumber>
    </recommendedName>
</protein>
<dbReference type="Gene3D" id="3.90.190.10">
    <property type="entry name" value="Protein tyrosine phosphatase superfamily"/>
    <property type="match status" value="1"/>
</dbReference>
<dbReference type="EC" id="3.1.3.16" evidence="3"/>
<keyword evidence="4" id="KW-0963">Cytoplasm</keyword>
<dbReference type="Pfam" id="PF23040">
    <property type="entry name" value="PH_SSH1-like_1st"/>
    <property type="match status" value="1"/>
</dbReference>
<feature type="domain" description="Tyrosine-protein phosphatase" evidence="10">
    <location>
        <begin position="304"/>
        <end position="445"/>
    </location>
</feature>
<dbReference type="InterPro" id="IPR029021">
    <property type="entry name" value="Prot-tyrosine_phosphatase-like"/>
</dbReference>
<proteinExistence type="inferred from homology"/>
<evidence type="ECO:0000259" key="10">
    <source>
        <dbReference type="PROSITE" id="PS50054"/>
    </source>
</evidence>
<feature type="domain" description="DEK-C" evidence="12">
    <location>
        <begin position="245"/>
        <end position="300"/>
    </location>
</feature>
<feature type="region of interest" description="Disordered" evidence="9">
    <location>
        <begin position="755"/>
        <end position="775"/>
    </location>
</feature>
<dbReference type="Proteomes" id="UP000681722">
    <property type="component" value="Unassembled WGS sequence"/>
</dbReference>
<name>A0A813Q4H6_9BILA</name>
<comment type="subcellular location">
    <subcellularLocation>
        <location evidence="1">Cytoplasm</location>
        <location evidence="1">Cytoskeleton</location>
    </subcellularLocation>
</comment>
<dbReference type="Pfam" id="PF08766">
    <property type="entry name" value="DEK_C"/>
    <property type="match status" value="1"/>
</dbReference>
<dbReference type="SUPFAM" id="SSF109715">
    <property type="entry name" value="DEK C-terminal domain"/>
    <property type="match status" value="1"/>
</dbReference>
<evidence type="ECO:0000256" key="6">
    <source>
        <dbReference type="ARBA" id="ARBA00022912"/>
    </source>
</evidence>
<evidence type="ECO:0000256" key="1">
    <source>
        <dbReference type="ARBA" id="ARBA00004245"/>
    </source>
</evidence>
<evidence type="ECO:0000256" key="5">
    <source>
        <dbReference type="ARBA" id="ARBA00022801"/>
    </source>
</evidence>
<dbReference type="OrthoDB" id="5779068at2759"/>
<keyword evidence="7" id="KW-0206">Cytoskeleton</keyword>
<feature type="region of interest" description="Disordered" evidence="9">
    <location>
        <begin position="895"/>
        <end position="916"/>
    </location>
</feature>